<dbReference type="Pfam" id="PF10677">
    <property type="entry name" value="DUF2490"/>
    <property type="match status" value="1"/>
</dbReference>
<feature type="signal peptide" evidence="1">
    <location>
        <begin position="1"/>
        <end position="19"/>
    </location>
</feature>
<keyword evidence="1" id="KW-0732">Signal</keyword>
<feature type="chain" id="PRO_5047100118" description="DUF2490 domain-containing protein" evidence="1">
    <location>
        <begin position="20"/>
        <end position="219"/>
    </location>
</feature>
<dbReference type="EMBL" id="JAUSVP010000010">
    <property type="protein sequence ID" value="MDQ0448700.1"/>
    <property type="molecule type" value="Genomic_DNA"/>
</dbReference>
<evidence type="ECO:0000256" key="1">
    <source>
        <dbReference type="SAM" id="SignalP"/>
    </source>
</evidence>
<dbReference type="RefSeq" id="WP_238203194.1">
    <property type="nucleotide sequence ID" value="NZ_BPQE01000012.1"/>
</dbReference>
<keyword evidence="3" id="KW-1185">Reference proteome</keyword>
<protein>
    <recommendedName>
        <fullName evidence="4">DUF2490 domain-containing protein</fullName>
    </recommendedName>
</protein>
<dbReference type="InterPro" id="IPR019619">
    <property type="entry name" value="DUF2490"/>
</dbReference>
<comment type="caution">
    <text evidence="2">The sequence shown here is derived from an EMBL/GenBank/DDBJ whole genome shotgun (WGS) entry which is preliminary data.</text>
</comment>
<accession>A0ABU0I277</accession>
<dbReference type="Proteomes" id="UP001231124">
    <property type="component" value="Unassembled WGS sequence"/>
</dbReference>
<gene>
    <name evidence="2" type="ORF">QO012_003212</name>
</gene>
<organism evidence="2 3">
    <name type="scientific">Methylobacterium aerolatum</name>
    <dbReference type="NCBI Taxonomy" id="418708"/>
    <lineage>
        <taxon>Bacteria</taxon>
        <taxon>Pseudomonadati</taxon>
        <taxon>Pseudomonadota</taxon>
        <taxon>Alphaproteobacteria</taxon>
        <taxon>Hyphomicrobiales</taxon>
        <taxon>Methylobacteriaceae</taxon>
        <taxon>Methylobacterium</taxon>
    </lineage>
</organism>
<name>A0ABU0I277_9HYPH</name>
<evidence type="ECO:0008006" key="4">
    <source>
        <dbReference type="Google" id="ProtNLM"/>
    </source>
</evidence>
<reference evidence="2 3" key="1">
    <citation type="submission" date="2023-07" db="EMBL/GenBank/DDBJ databases">
        <title>Genomic Encyclopedia of Type Strains, Phase IV (KMG-IV): sequencing the most valuable type-strain genomes for metagenomic binning, comparative biology and taxonomic classification.</title>
        <authorList>
            <person name="Goeker M."/>
        </authorList>
    </citation>
    <scope>NUCLEOTIDE SEQUENCE [LARGE SCALE GENOMIC DNA]</scope>
    <source>
        <strain evidence="2 3">DSM 19013</strain>
    </source>
</reference>
<proteinExistence type="predicted"/>
<evidence type="ECO:0000313" key="2">
    <source>
        <dbReference type="EMBL" id="MDQ0448700.1"/>
    </source>
</evidence>
<sequence>MLPLLASLLVAGTPVPALANDAQLWFNTTLFGSVGDLAYYAEVQPRFGDDISKLDQFFFRPALGWKINDNLKLYQGYAYVEDRGGSTVRIEDRSFQEINWTIGEFNGVKASSRTRFEQRWRSDGRDVGFRVRSQLRAAAPLTDRKGSVAALGWTEVFVALNDADWGPRAGFDQVRTFAGIEIPIGDKSTVELGYLNRLIQSRTATETDHVLSINLFLRP</sequence>
<evidence type="ECO:0000313" key="3">
    <source>
        <dbReference type="Proteomes" id="UP001231124"/>
    </source>
</evidence>